<comment type="caution">
    <text evidence="2">The sequence shown here is derived from an EMBL/GenBank/DDBJ whole genome shotgun (WGS) entry which is preliminary data.</text>
</comment>
<dbReference type="AlphaFoldDB" id="A0A7J7P1G4"/>
<protein>
    <submittedName>
        <fullName evidence="2">Uncharacterized protein</fullName>
    </submittedName>
</protein>
<sequence>MHEHPEAKPMQTKTMPNYHDLDEIYGKSTATGKYARSAKDLKFGKLNDVNITQVQDSSDDEVMKDDSPPVNNEKDKNKKKKKRKLAETTSTTEDNKKGKRILLKARLMV</sequence>
<organism evidence="2 3">
    <name type="scientific">Kingdonia uniflora</name>
    <dbReference type="NCBI Taxonomy" id="39325"/>
    <lineage>
        <taxon>Eukaryota</taxon>
        <taxon>Viridiplantae</taxon>
        <taxon>Streptophyta</taxon>
        <taxon>Embryophyta</taxon>
        <taxon>Tracheophyta</taxon>
        <taxon>Spermatophyta</taxon>
        <taxon>Magnoliopsida</taxon>
        <taxon>Ranunculales</taxon>
        <taxon>Circaeasteraceae</taxon>
        <taxon>Kingdonia</taxon>
    </lineage>
</organism>
<dbReference type="EMBL" id="JACGCM010000354">
    <property type="protein sequence ID" value="KAF6173153.1"/>
    <property type="molecule type" value="Genomic_DNA"/>
</dbReference>
<accession>A0A7J7P1G4</accession>
<keyword evidence="3" id="KW-1185">Reference proteome</keyword>
<dbReference type="Proteomes" id="UP000541444">
    <property type="component" value="Unassembled WGS sequence"/>
</dbReference>
<proteinExistence type="predicted"/>
<evidence type="ECO:0000256" key="1">
    <source>
        <dbReference type="SAM" id="MobiDB-lite"/>
    </source>
</evidence>
<feature type="compositionally biased region" description="Basic and acidic residues" evidence="1">
    <location>
        <begin position="64"/>
        <end position="76"/>
    </location>
</feature>
<evidence type="ECO:0000313" key="3">
    <source>
        <dbReference type="Proteomes" id="UP000541444"/>
    </source>
</evidence>
<name>A0A7J7P1G4_9MAGN</name>
<reference evidence="2 3" key="1">
    <citation type="journal article" date="2020" name="IScience">
        <title>Genome Sequencing of the Endangered Kingdonia uniflora (Circaeasteraceae, Ranunculales) Reveals Potential Mechanisms of Evolutionary Specialization.</title>
        <authorList>
            <person name="Sun Y."/>
            <person name="Deng T."/>
            <person name="Zhang A."/>
            <person name="Moore M.J."/>
            <person name="Landis J.B."/>
            <person name="Lin N."/>
            <person name="Zhang H."/>
            <person name="Zhang X."/>
            <person name="Huang J."/>
            <person name="Zhang X."/>
            <person name="Sun H."/>
            <person name="Wang H."/>
        </authorList>
    </citation>
    <scope>NUCLEOTIDE SEQUENCE [LARGE SCALE GENOMIC DNA]</scope>
    <source>
        <strain evidence="2">TB1705</strain>
        <tissue evidence="2">Leaf</tissue>
    </source>
</reference>
<feature type="region of interest" description="Disordered" evidence="1">
    <location>
        <begin position="52"/>
        <end position="101"/>
    </location>
</feature>
<dbReference type="OrthoDB" id="1748457at2759"/>
<evidence type="ECO:0000313" key="2">
    <source>
        <dbReference type="EMBL" id="KAF6173153.1"/>
    </source>
</evidence>
<gene>
    <name evidence="2" type="ORF">GIB67_028451</name>
</gene>